<feature type="compositionally biased region" description="Low complexity" evidence="4">
    <location>
        <begin position="460"/>
        <end position="471"/>
    </location>
</feature>
<dbReference type="PROSITE" id="PS50106">
    <property type="entry name" value="PDZ"/>
    <property type="match status" value="1"/>
</dbReference>
<dbReference type="Gene3D" id="1.25.40.20">
    <property type="entry name" value="Ankyrin repeat-containing domain"/>
    <property type="match status" value="1"/>
</dbReference>
<dbReference type="EMBL" id="JH598611">
    <property type="status" value="NOT_ANNOTATED_CDS"/>
    <property type="molecule type" value="Genomic_DNA"/>
</dbReference>
<dbReference type="InterPro" id="IPR036034">
    <property type="entry name" value="PDZ_sf"/>
</dbReference>
<sequence length="667" mass="72944">MSAASPKPVDSSLADIVRKSRSASDVSPTNASDLAVDPNDSKGEGGDPLDCFLVQSDDPVEVATEREGAKEDTECFKERATGEDIVEAATGELKEEKCTDCPKTEDRPELLAETPCGDLEKEEQKGEKEEVNQQQQEPLARLATARIAESRCISRRPFVPLASRSWRVRAMESNSQITRLMKAALLQTLLHAIRTGSVEGVKVAIERGVQVQYLDSRQRNLVMLATKCDTDARLRIAIILLDAGCDMNHKDLLGWSCLHYACASGASDVATELVRRGARVEFNPYGYGPEDFNIPKVAHAKSLLQHTEQLQHEQNVCSAWAYFRRQAEKSNFSVKCKSNCDLGKPLKITFQAPAGHSLLDRIRVVDMNSDVALWLQVSKTFSIPAGDVGSITLDVETLDRPSLYRIVYEKYEPMPIHQQQPADSGADSNLCVKNLDTGATLSMGSVNTLVLKELNSSRSSKSSTKLSSSSRPAPKSDKAATMVRRGSTTRAREITQRVCEATVEEDDEEEDKDADFSAGDTLTAQVIAEHPAVTSITGVYKIVAMGAVSISTMRTAKANEYEIAIRDKGPLGLQLAPKIDGSKRSPRLIVRRSQGQTAAVNPGDCLVAIGNANIEHAGLKHTLWALNDAKRPLVLRFRRGNAKEKRSLFTAGLLKFTGPHRHPIIAV</sequence>
<evidence type="ECO:0000313" key="7">
    <source>
        <dbReference type="Proteomes" id="UP000011713"/>
    </source>
</evidence>
<proteinExistence type="predicted"/>
<evidence type="ECO:0000259" key="5">
    <source>
        <dbReference type="PROSITE" id="PS50106"/>
    </source>
</evidence>
<dbReference type="PROSITE" id="PS50088">
    <property type="entry name" value="ANK_REPEAT"/>
    <property type="match status" value="1"/>
</dbReference>
<feature type="region of interest" description="Disordered" evidence="4">
    <location>
        <begin position="100"/>
        <end position="137"/>
    </location>
</feature>
<dbReference type="InterPro" id="IPR036770">
    <property type="entry name" value="Ankyrin_rpt-contain_sf"/>
</dbReference>
<feature type="region of interest" description="Disordered" evidence="4">
    <location>
        <begin position="460"/>
        <end position="491"/>
    </location>
</feature>
<feature type="compositionally biased region" description="Basic and acidic residues" evidence="4">
    <location>
        <begin position="100"/>
        <end position="110"/>
    </location>
</feature>
<dbReference type="Pfam" id="PF12796">
    <property type="entry name" value="Ank_2"/>
    <property type="match status" value="1"/>
</dbReference>
<dbReference type="HOGENOM" id="CLU_023834_0_0_1"/>
<dbReference type="SUPFAM" id="SSF48403">
    <property type="entry name" value="Ankyrin repeat"/>
    <property type="match status" value="1"/>
</dbReference>
<evidence type="ECO:0000256" key="2">
    <source>
        <dbReference type="ARBA" id="ARBA00023043"/>
    </source>
</evidence>
<dbReference type="SMART" id="SM00248">
    <property type="entry name" value="ANK"/>
    <property type="match status" value="3"/>
</dbReference>
<dbReference type="eggNOG" id="ENOG502RFYX">
    <property type="taxonomic scope" value="Eukaryota"/>
</dbReference>
<evidence type="ECO:0000256" key="3">
    <source>
        <dbReference type="PROSITE-ProRule" id="PRU00023"/>
    </source>
</evidence>
<protein>
    <recommendedName>
        <fullName evidence="5">PDZ domain-containing protein</fullName>
    </recommendedName>
</protein>
<dbReference type="STRING" id="559515.M4BR19"/>
<evidence type="ECO:0000256" key="1">
    <source>
        <dbReference type="ARBA" id="ARBA00022737"/>
    </source>
</evidence>
<feature type="compositionally biased region" description="Polar residues" evidence="4">
    <location>
        <begin position="23"/>
        <end position="32"/>
    </location>
</feature>
<dbReference type="InParanoid" id="M4BR19"/>
<feature type="domain" description="PDZ" evidence="5">
    <location>
        <begin position="560"/>
        <end position="641"/>
    </location>
</feature>
<keyword evidence="1" id="KW-0677">Repeat</keyword>
<dbReference type="SUPFAM" id="SSF50156">
    <property type="entry name" value="PDZ domain-like"/>
    <property type="match status" value="1"/>
</dbReference>
<reference evidence="7" key="1">
    <citation type="journal article" date="2010" name="Science">
        <title>Signatures of adaptation to obligate biotrophy in the Hyaloperonospora arabidopsidis genome.</title>
        <authorList>
            <person name="Baxter L."/>
            <person name="Tripathy S."/>
            <person name="Ishaque N."/>
            <person name="Boot N."/>
            <person name="Cabral A."/>
            <person name="Kemen E."/>
            <person name="Thines M."/>
            <person name="Ah-Fong A."/>
            <person name="Anderson R."/>
            <person name="Badejoko W."/>
            <person name="Bittner-Eddy P."/>
            <person name="Boore J.L."/>
            <person name="Chibucos M.C."/>
            <person name="Coates M."/>
            <person name="Dehal P."/>
            <person name="Delehaunty K."/>
            <person name="Dong S."/>
            <person name="Downton P."/>
            <person name="Dumas B."/>
            <person name="Fabro G."/>
            <person name="Fronick C."/>
            <person name="Fuerstenberg S.I."/>
            <person name="Fulton L."/>
            <person name="Gaulin E."/>
            <person name="Govers F."/>
            <person name="Hughes L."/>
            <person name="Humphray S."/>
            <person name="Jiang R.H."/>
            <person name="Judelson H."/>
            <person name="Kamoun S."/>
            <person name="Kyung K."/>
            <person name="Meijer H."/>
            <person name="Minx P."/>
            <person name="Morris P."/>
            <person name="Nelson J."/>
            <person name="Phuntumart V."/>
            <person name="Qutob D."/>
            <person name="Rehmany A."/>
            <person name="Rougon-Cardoso A."/>
            <person name="Ryden P."/>
            <person name="Torto-Alalibo T."/>
            <person name="Studholme D."/>
            <person name="Wang Y."/>
            <person name="Win J."/>
            <person name="Wood J."/>
            <person name="Clifton S.W."/>
            <person name="Rogers J."/>
            <person name="Van den Ackerveken G."/>
            <person name="Jones J.D."/>
            <person name="McDowell J.M."/>
            <person name="Beynon J."/>
            <person name="Tyler B.M."/>
        </authorList>
    </citation>
    <scope>NUCLEOTIDE SEQUENCE [LARGE SCALE GENOMIC DNA]</scope>
    <source>
        <strain evidence="7">Emoy2</strain>
    </source>
</reference>
<dbReference type="Proteomes" id="UP000011713">
    <property type="component" value="Unassembled WGS sequence"/>
</dbReference>
<organism evidence="6 7">
    <name type="scientific">Hyaloperonospora arabidopsidis (strain Emoy2)</name>
    <name type="common">Downy mildew agent</name>
    <name type="synonym">Peronospora arabidopsidis</name>
    <dbReference type="NCBI Taxonomy" id="559515"/>
    <lineage>
        <taxon>Eukaryota</taxon>
        <taxon>Sar</taxon>
        <taxon>Stramenopiles</taxon>
        <taxon>Oomycota</taxon>
        <taxon>Peronosporomycetes</taxon>
        <taxon>Peronosporales</taxon>
        <taxon>Peronosporaceae</taxon>
        <taxon>Hyaloperonospora</taxon>
    </lineage>
</organism>
<reference evidence="6" key="2">
    <citation type="submission" date="2015-06" db="UniProtKB">
        <authorList>
            <consortium name="EnsemblProtists"/>
        </authorList>
    </citation>
    <scope>IDENTIFICATION</scope>
    <source>
        <strain evidence="6">Emoy2</strain>
    </source>
</reference>
<feature type="repeat" description="ANK" evidence="3">
    <location>
        <begin position="253"/>
        <end position="285"/>
    </location>
</feature>
<accession>M4BR19</accession>
<keyword evidence="2 3" id="KW-0040">ANK repeat</keyword>
<dbReference type="EnsemblProtists" id="HpaT808858">
    <property type="protein sequence ID" value="HpaP808858"/>
    <property type="gene ID" value="HpaG808858"/>
</dbReference>
<evidence type="ECO:0000256" key="4">
    <source>
        <dbReference type="SAM" id="MobiDB-lite"/>
    </source>
</evidence>
<dbReference type="PANTHER" id="PTHR24171">
    <property type="entry name" value="ANKYRIN REPEAT DOMAIN-CONTAINING PROTEIN 39-RELATED"/>
    <property type="match status" value="1"/>
</dbReference>
<evidence type="ECO:0000313" key="6">
    <source>
        <dbReference type="EnsemblProtists" id="HpaP808858"/>
    </source>
</evidence>
<dbReference type="OMA" id="GLKHTLW"/>
<dbReference type="VEuPathDB" id="FungiDB:HpaG808858"/>
<dbReference type="PANTHER" id="PTHR24171:SF9">
    <property type="entry name" value="ANKYRIN REPEAT DOMAIN-CONTAINING PROTEIN 39"/>
    <property type="match status" value="1"/>
</dbReference>
<dbReference type="InterPro" id="IPR001478">
    <property type="entry name" value="PDZ"/>
</dbReference>
<feature type="compositionally biased region" description="Basic and acidic residues" evidence="4">
    <location>
        <begin position="118"/>
        <end position="131"/>
    </location>
</feature>
<dbReference type="AlphaFoldDB" id="M4BR19"/>
<keyword evidence="7" id="KW-1185">Reference proteome</keyword>
<dbReference type="InterPro" id="IPR002110">
    <property type="entry name" value="Ankyrin_rpt"/>
</dbReference>
<name>M4BR19_HYAAE</name>
<feature type="region of interest" description="Disordered" evidence="4">
    <location>
        <begin position="1"/>
        <end position="53"/>
    </location>
</feature>